<organism evidence="2 3">
    <name type="scientific">Wenjunlia tyrosinilytica</name>
    <dbReference type="NCBI Taxonomy" id="1544741"/>
    <lineage>
        <taxon>Bacteria</taxon>
        <taxon>Bacillati</taxon>
        <taxon>Actinomycetota</taxon>
        <taxon>Actinomycetes</taxon>
        <taxon>Kitasatosporales</taxon>
        <taxon>Streptomycetaceae</taxon>
        <taxon>Wenjunlia</taxon>
    </lineage>
</organism>
<reference evidence="2" key="1">
    <citation type="journal article" date="2014" name="Int. J. Syst. Evol. Microbiol.">
        <title>Complete genome sequence of Corynebacterium casei LMG S-19264T (=DSM 44701T), isolated from a smear-ripened cheese.</title>
        <authorList>
            <consortium name="US DOE Joint Genome Institute (JGI-PGF)"/>
            <person name="Walter F."/>
            <person name="Albersmeier A."/>
            <person name="Kalinowski J."/>
            <person name="Ruckert C."/>
        </authorList>
    </citation>
    <scope>NUCLEOTIDE SEQUENCE</scope>
    <source>
        <strain evidence="2">CGMCC 4.7201</strain>
    </source>
</reference>
<dbReference type="Proteomes" id="UP000641932">
    <property type="component" value="Unassembled WGS sequence"/>
</dbReference>
<protein>
    <submittedName>
        <fullName evidence="2">Uncharacterized protein</fullName>
    </submittedName>
</protein>
<name>A0A917ZTV7_9ACTN</name>
<evidence type="ECO:0000313" key="3">
    <source>
        <dbReference type="Proteomes" id="UP000641932"/>
    </source>
</evidence>
<comment type="caution">
    <text evidence="2">The sequence shown here is derived from an EMBL/GenBank/DDBJ whole genome shotgun (WGS) entry which is preliminary data.</text>
</comment>
<evidence type="ECO:0000256" key="1">
    <source>
        <dbReference type="SAM" id="MobiDB-lite"/>
    </source>
</evidence>
<sequence length="138" mass="14310">MTCGLAWTPLRGGAARPPPAETGGRAGVRPRRPPPRPSGRAHAPALAREGTPSTARPRGERLRRVPLNGTTAGTPKAYRVGAYGRPRTVEKVPGSSGPCLSRANADLLGGQPAGSDKVFRVTLGEAGSRAPRTFGLFP</sequence>
<reference evidence="2" key="2">
    <citation type="submission" date="2020-09" db="EMBL/GenBank/DDBJ databases">
        <authorList>
            <person name="Sun Q."/>
            <person name="Zhou Y."/>
        </authorList>
    </citation>
    <scope>NUCLEOTIDE SEQUENCE</scope>
    <source>
        <strain evidence="2">CGMCC 4.7201</strain>
    </source>
</reference>
<keyword evidence="3" id="KW-1185">Reference proteome</keyword>
<dbReference type="AlphaFoldDB" id="A0A917ZTV7"/>
<accession>A0A917ZTV7</accession>
<proteinExistence type="predicted"/>
<gene>
    <name evidence="2" type="ORF">GCM10012280_51230</name>
</gene>
<feature type="region of interest" description="Disordered" evidence="1">
    <location>
        <begin position="1"/>
        <end position="78"/>
    </location>
</feature>
<evidence type="ECO:0000313" key="2">
    <source>
        <dbReference type="EMBL" id="GGO95007.1"/>
    </source>
</evidence>
<dbReference type="RefSeq" id="WP_189134142.1">
    <property type="nucleotide sequence ID" value="NZ_BMMS01000024.1"/>
</dbReference>
<dbReference type="EMBL" id="BMMS01000024">
    <property type="protein sequence ID" value="GGO95007.1"/>
    <property type="molecule type" value="Genomic_DNA"/>
</dbReference>